<dbReference type="AlphaFoldDB" id="A0A1B6G633"/>
<dbReference type="EMBL" id="GECZ01011874">
    <property type="protein sequence ID" value="JAS57895.1"/>
    <property type="molecule type" value="Transcribed_RNA"/>
</dbReference>
<sequence length="111" mass="12883">SDDEDFEVKKGVEDVKNAKKEDFDDKKGGKKSKKDRKNRDFSDDEDFGDKKDAKKVGLNDDEDLESVKKNRRRIEKIGILVMMKILRLLTVVKLMIRKVVRSRKKSVGIDI</sequence>
<organism evidence="2">
    <name type="scientific">Cuerna arida</name>
    <dbReference type="NCBI Taxonomy" id="1464854"/>
    <lineage>
        <taxon>Eukaryota</taxon>
        <taxon>Metazoa</taxon>
        <taxon>Ecdysozoa</taxon>
        <taxon>Arthropoda</taxon>
        <taxon>Hexapoda</taxon>
        <taxon>Insecta</taxon>
        <taxon>Pterygota</taxon>
        <taxon>Neoptera</taxon>
        <taxon>Paraneoptera</taxon>
        <taxon>Hemiptera</taxon>
        <taxon>Auchenorrhyncha</taxon>
        <taxon>Membracoidea</taxon>
        <taxon>Cicadellidae</taxon>
        <taxon>Cicadellinae</taxon>
        <taxon>Proconiini</taxon>
        <taxon>Cuerna</taxon>
    </lineage>
</organism>
<evidence type="ECO:0000313" key="2">
    <source>
        <dbReference type="EMBL" id="JAS57895.1"/>
    </source>
</evidence>
<proteinExistence type="predicted"/>
<evidence type="ECO:0000256" key="1">
    <source>
        <dbReference type="SAM" id="MobiDB-lite"/>
    </source>
</evidence>
<reference evidence="2" key="1">
    <citation type="submission" date="2015-11" db="EMBL/GenBank/DDBJ databases">
        <title>De novo transcriptome assembly of four potential Pierce s Disease insect vectors from Arizona vineyards.</title>
        <authorList>
            <person name="Tassone E.E."/>
        </authorList>
    </citation>
    <scope>NUCLEOTIDE SEQUENCE</scope>
</reference>
<feature type="non-terminal residue" evidence="2">
    <location>
        <position position="1"/>
    </location>
</feature>
<name>A0A1B6G633_9HEMI</name>
<feature type="region of interest" description="Disordered" evidence="1">
    <location>
        <begin position="19"/>
        <end position="55"/>
    </location>
</feature>
<protein>
    <submittedName>
        <fullName evidence="2">Uncharacterized protein</fullName>
    </submittedName>
</protein>
<accession>A0A1B6G633</accession>
<gene>
    <name evidence="2" type="ORF">g.44670</name>
</gene>